<dbReference type="NCBIfam" id="NF045515">
    <property type="entry name" value="Glp_gephyrin"/>
    <property type="match status" value="1"/>
</dbReference>
<dbReference type="Pfam" id="PF00994">
    <property type="entry name" value="MoCF_biosynth"/>
    <property type="match status" value="1"/>
</dbReference>
<keyword evidence="8 11" id="KW-0460">Magnesium</keyword>
<dbReference type="GO" id="GO:0061599">
    <property type="term" value="F:molybdopterin molybdotransferase activity"/>
    <property type="evidence" value="ECO:0007669"/>
    <property type="project" value="UniProtKB-UniRule"/>
</dbReference>
<comment type="function">
    <text evidence="2 11">Catalyzes the insertion of molybdate into adenylated molybdopterin with the concomitant release of AMP.</text>
</comment>
<dbReference type="PANTHER" id="PTHR10192:SF5">
    <property type="entry name" value="GEPHYRIN"/>
    <property type="match status" value="1"/>
</dbReference>
<dbReference type="NCBIfam" id="TIGR00177">
    <property type="entry name" value="molyb_syn"/>
    <property type="match status" value="1"/>
</dbReference>
<evidence type="ECO:0000256" key="8">
    <source>
        <dbReference type="ARBA" id="ARBA00022842"/>
    </source>
</evidence>
<comment type="pathway">
    <text evidence="3 11">Cofactor biosynthesis; molybdopterin biosynthesis.</text>
</comment>
<evidence type="ECO:0000256" key="5">
    <source>
        <dbReference type="ARBA" id="ARBA00022505"/>
    </source>
</evidence>
<evidence type="ECO:0000256" key="12">
    <source>
        <dbReference type="SAM" id="MobiDB-lite"/>
    </source>
</evidence>
<dbReference type="RefSeq" id="WP_146807161.1">
    <property type="nucleotide sequence ID" value="NZ_BJUA01000012.1"/>
</dbReference>
<keyword evidence="7 11" id="KW-0479">Metal-binding</keyword>
<dbReference type="InterPro" id="IPR036135">
    <property type="entry name" value="MoeA_linker/N_sf"/>
</dbReference>
<dbReference type="Gene3D" id="2.170.190.11">
    <property type="entry name" value="Molybdopterin biosynthesis moea protein, domain 3"/>
    <property type="match status" value="1"/>
</dbReference>
<dbReference type="AlphaFoldDB" id="A0A510UW36"/>
<feature type="region of interest" description="Disordered" evidence="12">
    <location>
        <begin position="377"/>
        <end position="416"/>
    </location>
</feature>
<dbReference type="GO" id="GO:0005829">
    <property type="term" value="C:cytosol"/>
    <property type="evidence" value="ECO:0007669"/>
    <property type="project" value="TreeGrafter"/>
</dbReference>
<dbReference type="SUPFAM" id="SSF53218">
    <property type="entry name" value="Molybdenum cofactor biosynthesis proteins"/>
    <property type="match status" value="1"/>
</dbReference>
<feature type="compositionally biased region" description="Low complexity" evidence="12">
    <location>
        <begin position="377"/>
        <end position="405"/>
    </location>
</feature>
<evidence type="ECO:0000256" key="9">
    <source>
        <dbReference type="ARBA" id="ARBA00023150"/>
    </source>
</evidence>
<dbReference type="InterPro" id="IPR036688">
    <property type="entry name" value="MoeA_C_domain_IV_sf"/>
</dbReference>
<evidence type="ECO:0000256" key="10">
    <source>
        <dbReference type="ARBA" id="ARBA00047317"/>
    </source>
</evidence>
<dbReference type="Pfam" id="PF03453">
    <property type="entry name" value="MoeA_N"/>
    <property type="match status" value="1"/>
</dbReference>
<dbReference type="FunFam" id="3.40.980.10:FF:000004">
    <property type="entry name" value="Molybdopterin molybdenumtransferase"/>
    <property type="match status" value="1"/>
</dbReference>
<dbReference type="InterPro" id="IPR001453">
    <property type="entry name" value="MoaB/Mog_dom"/>
</dbReference>
<accession>A0A510UW36</accession>
<dbReference type="Proteomes" id="UP000321386">
    <property type="component" value="Unassembled WGS sequence"/>
</dbReference>
<dbReference type="OrthoDB" id="9804758at2"/>
<keyword evidence="9 11" id="KW-0501">Molybdenum cofactor biosynthesis</keyword>
<dbReference type="Gene3D" id="3.90.105.10">
    <property type="entry name" value="Molybdopterin biosynthesis moea protein, domain 2"/>
    <property type="match status" value="1"/>
</dbReference>
<dbReference type="EC" id="2.10.1.1" evidence="11"/>
<gene>
    <name evidence="14" type="ORF">CPE01_25120</name>
</gene>
<dbReference type="CDD" id="cd00887">
    <property type="entry name" value="MoeA"/>
    <property type="match status" value="1"/>
</dbReference>
<dbReference type="SUPFAM" id="SSF63882">
    <property type="entry name" value="MoeA N-terminal region -like"/>
    <property type="match status" value="1"/>
</dbReference>
<comment type="similarity">
    <text evidence="4 11">Belongs to the MoeA family.</text>
</comment>
<evidence type="ECO:0000259" key="13">
    <source>
        <dbReference type="SMART" id="SM00852"/>
    </source>
</evidence>
<evidence type="ECO:0000256" key="3">
    <source>
        <dbReference type="ARBA" id="ARBA00005046"/>
    </source>
</evidence>
<dbReference type="GO" id="GO:0046872">
    <property type="term" value="F:metal ion binding"/>
    <property type="evidence" value="ECO:0007669"/>
    <property type="project" value="UniProtKB-UniRule"/>
</dbReference>
<dbReference type="GO" id="GO:0006777">
    <property type="term" value="P:Mo-molybdopterin cofactor biosynthetic process"/>
    <property type="evidence" value="ECO:0007669"/>
    <property type="project" value="UniProtKB-UniRule"/>
</dbReference>
<evidence type="ECO:0000256" key="1">
    <source>
        <dbReference type="ARBA" id="ARBA00001946"/>
    </source>
</evidence>
<sequence length="453" mass="45899">MRGLDEHRAATLALAAPLPAIEVPLLDALGLVLAVDVTTPSALPRWDNSAMDGYAVRAADVATAGADGPVALRVVADVAAGSPDEPVVAPGTAVRIMTGAPVPPGADAVVPVEQTTVPDDGMRAATTHEPAAHRWAGPGTHVEVRAAVTPGAHVRRAGEDAVAGDTVLRAGDVVGPAHVAAAASVGRASLVVHRRPRIAVVSTGDELVPPGAELRRGQIPDSNSWLLAAAVRDAGADALRLGPVPDDADALHRLLVALDAGEHGTVDGIVTSGGVSVGAFDVVKAALADEPGVEFVPVAVQPGKPQGLGRLPGGTPIWTLPGNPVSSYASFEVFVRPAIRRMLGLAEVERPRTLAVADEGWRTPPGRAQLMPVRRMPTAGTPTAGTPTAGTPTDGAPAGPAPAAGDRPRVSRATARGSGSHLVARLALAHGLAIVPAHVDEVHAGDTLEVFWT</sequence>
<proteinExistence type="inferred from homology"/>
<evidence type="ECO:0000313" key="14">
    <source>
        <dbReference type="EMBL" id="GEK18779.1"/>
    </source>
</evidence>
<keyword evidence="6 11" id="KW-0808">Transferase</keyword>
<dbReference type="SUPFAM" id="SSF63867">
    <property type="entry name" value="MoeA C-terminal domain-like"/>
    <property type="match status" value="1"/>
</dbReference>
<evidence type="ECO:0000256" key="2">
    <source>
        <dbReference type="ARBA" id="ARBA00002901"/>
    </source>
</evidence>
<feature type="domain" description="MoaB/Mog" evidence="13">
    <location>
        <begin position="199"/>
        <end position="341"/>
    </location>
</feature>
<comment type="catalytic activity">
    <reaction evidence="10">
        <text>adenylyl-molybdopterin + molybdate = Mo-molybdopterin + AMP + H(+)</text>
        <dbReference type="Rhea" id="RHEA:35047"/>
        <dbReference type="ChEBI" id="CHEBI:15378"/>
        <dbReference type="ChEBI" id="CHEBI:36264"/>
        <dbReference type="ChEBI" id="CHEBI:62727"/>
        <dbReference type="ChEBI" id="CHEBI:71302"/>
        <dbReference type="ChEBI" id="CHEBI:456215"/>
        <dbReference type="EC" id="2.10.1.1"/>
    </reaction>
</comment>
<dbReference type="Gene3D" id="3.40.980.10">
    <property type="entry name" value="MoaB/Mog-like domain"/>
    <property type="match status" value="1"/>
</dbReference>
<comment type="cofactor">
    <cofactor evidence="1 11">
        <name>Mg(2+)</name>
        <dbReference type="ChEBI" id="CHEBI:18420"/>
    </cofactor>
</comment>
<evidence type="ECO:0000313" key="15">
    <source>
        <dbReference type="Proteomes" id="UP000321386"/>
    </source>
</evidence>
<keyword evidence="15" id="KW-1185">Reference proteome</keyword>
<reference evidence="14 15" key="1">
    <citation type="submission" date="2019-07" db="EMBL/GenBank/DDBJ databases">
        <title>Whole genome shotgun sequence of Cellulomonas persica NBRC 101101.</title>
        <authorList>
            <person name="Hosoyama A."/>
            <person name="Uohara A."/>
            <person name="Ohji S."/>
            <person name="Ichikawa N."/>
        </authorList>
    </citation>
    <scope>NUCLEOTIDE SEQUENCE [LARGE SCALE GENOMIC DNA]</scope>
    <source>
        <strain evidence="14 15">NBRC 101101</strain>
    </source>
</reference>
<name>A0A510UW36_9CELL</name>
<dbReference type="InterPro" id="IPR036425">
    <property type="entry name" value="MoaB/Mog-like_dom_sf"/>
</dbReference>
<dbReference type="EMBL" id="BJUA01000012">
    <property type="protein sequence ID" value="GEK18779.1"/>
    <property type="molecule type" value="Genomic_DNA"/>
</dbReference>
<dbReference type="InterPro" id="IPR005110">
    <property type="entry name" value="MoeA_linker/N"/>
</dbReference>
<protein>
    <recommendedName>
        <fullName evidence="11">Molybdopterin molybdenumtransferase</fullName>
        <ecNumber evidence="11">2.10.1.1</ecNumber>
    </recommendedName>
</protein>
<evidence type="ECO:0000256" key="7">
    <source>
        <dbReference type="ARBA" id="ARBA00022723"/>
    </source>
</evidence>
<evidence type="ECO:0000256" key="6">
    <source>
        <dbReference type="ARBA" id="ARBA00022679"/>
    </source>
</evidence>
<dbReference type="SMART" id="SM00852">
    <property type="entry name" value="MoCF_biosynth"/>
    <property type="match status" value="1"/>
</dbReference>
<comment type="caution">
    <text evidence="14">The sequence shown here is derived from an EMBL/GenBank/DDBJ whole genome shotgun (WGS) entry which is preliminary data.</text>
</comment>
<dbReference type="PANTHER" id="PTHR10192">
    <property type="entry name" value="MOLYBDOPTERIN BIOSYNTHESIS PROTEIN"/>
    <property type="match status" value="1"/>
</dbReference>
<dbReference type="InterPro" id="IPR038987">
    <property type="entry name" value="MoeA-like"/>
</dbReference>
<dbReference type="UniPathway" id="UPA00344"/>
<organism evidence="14 15">
    <name type="scientific">Cellulomonas persica</name>
    <dbReference type="NCBI Taxonomy" id="76861"/>
    <lineage>
        <taxon>Bacteria</taxon>
        <taxon>Bacillati</taxon>
        <taxon>Actinomycetota</taxon>
        <taxon>Actinomycetes</taxon>
        <taxon>Micrococcales</taxon>
        <taxon>Cellulomonadaceae</taxon>
        <taxon>Cellulomonas</taxon>
    </lineage>
</organism>
<keyword evidence="5 11" id="KW-0500">Molybdenum</keyword>
<dbReference type="Gene3D" id="2.40.340.10">
    <property type="entry name" value="MoeA, C-terminal, domain IV"/>
    <property type="match status" value="1"/>
</dbReference>
<evidence type="ECO:0000256" key="4">
    <source>
        <dbReference type="ARBA" id="ARBA00010763"/>
    </source>
</evidence>
<dbReference type="FunFam" id="2.170.190.11:FF:000004">
    <property type="entry name" value="Molybdopterin molybdenumtransferase"/>
    <property type="match status" value="1"/>
</dbReference>
<evidence type="ECO:0000256" key="11">
    <source>
        <dbReference type="RuleBase" id="RU365090"/>
    </source>
</evidence>